<protein>
    <recommendedName>
        <fullName evidence="5">Protein sip5</fullName>
    </recommendedName>
</protein>
<feature type="compositionally biased region" description="Polar residues" evidence="2">
    <location>
        <begin position="252"/>
        <end position="264"/>
    </location>
</feature>
<comment type="similarity">
    <text evidence="1">Belongs to the SIP5 family.</text>
</comment>
<dbReference type="PANTHER" id="PTHR31315">
    <property type="entry name" value="PROTEIN SIP5"/>
    <property type="match status" value="1"/>
</dbReference>
<sequence length="794" mass="85619">MGNSATKESRPSSSLAQSASPGARDQTTSTSAAQGSLQVPNERTVSGSSRSGRGSRHDLSIFGIGGGSEREVPPMEARRETRAEREARKLEKERVLRAKERERSMREEGVDGGYLVTLGTYIGPEDYNKIIVRQLMIERRLAPFWKGLNDHDDSWTEHQLVAAVQGLPIPPADEIPAEEPIGEQNAKSSDQSLNHLTVPMNIRSTSQSSDASTHLSPGHTGFSAPSTSPLSNAHSSSSPFFRGRAKTLAALTTSSKNGSQSEMTPQEVHLPKEPHVNGQRVEAFLYKDASECPICFLYYPPYLNKTRCCDQSICSECFVQIKRPDPHPPEHHGPNDPNAPTEPQDDCMLVSEPASCPFCVQPEFGVSYEPPPFRRGLVYQGQAERIGNLTSAMSSTTSINSQGQPTGRRRQVSLSASAPEVITTDRVRPDWAKKLSDARAHALRRSAAATALHNAAYVIGTSPSDSRGGILGRRRRTFLSSRDGDSPNSSGQGTPSRSDNSNAITQLLTGSERHSSNGGARERNEGQADLVSGRQSSRRSRMDDLEDLMMMEAIRLSLATEEERRKKEEKEQQKNAKKEEKKKAKEAKKAQKNGKKHGFFPFEVPADESAAPQQQSSQPGPSSAANDAKGKGIDRSGAGFNPMSEPTSTLNASGQQPSTTRGDPQRHLEESRARIQTQSSILPPSLSPDGSLDTAAPHRSVLRQISGASSSASSLADSEPDSRNTAGEGGESGADSSFEPQETPGGGAGTEPMFNFRSLAAVIGDEEKEKGVGGGSEHIEHFVDNAGQQQPIND</sequence>
<accession>A0A9P4HY14</accession>
<feature type="non-terminal residue" evidence="3">
    <location>
        <position position="794"/>
    </location>
</feature>
<feature type="compositionally biased region" description="Basic and acidic residues" evidence="2">
    <location>
        <begin position="765"/>
        <end position="783"/>
    </location>
</feature>
<feature type="compositionally biased region" description="Basic and acidic residues" evidence="2">
    <location>
        <begin position="511"/>
        <end position="526"/>
    </location>
</feature>
<reference evidence="3" key="1">
    <citation type="journal article" date="2020" name="Stud. Mycol.">
        <title>101 Dothideomycetes genomes: a test case for predicting lifestyles and emergence of pathogens.</title>
        <authorList>
            <person name="Haridas S."/>
            <person name="Albert R."/>
            <person name="Binder M."/>
            <person name="Bloem J."/>
            <person name="Labutti K."/>
            <person name="Salamov A."/>
            <person name="Andreopoulos B."/>
            <person name="Baker S."/>
            <person name="Barry K."/>
            <person name="Bills G."/>
            <person name="Bluhm B."/>
            <person name="Cannon C."/>
            <person name="Castanera R."/>
            <person name="Culley D."/>
            <person name="Daum C."/>
            <person name="Ezra D."/>
            <person name="Gonzalez J."/>
            <person name="Henrissat B."/>
            <person name="Kuo A."/>
            <person name="Liang C."/>
            <person name="Lipzen A."/>
            <person name="Lutzoni F."/>
            <person name="Magnuson J."/>
            <person name="Mondo S."/>
            <person name="Nolan M."/>
            <person name="Ohm R."/>
            <person name="Pangilinan J."/>
            <person name="Park H.-J."/>
            <person name="Ramirez L."/>
            <person name="Alfaro M."/>
            <person name="Sun H."/>
            <person name="Tritt A."/>
            <person name="Yoshinaga Y."/>
            <person name="Zwiers L.-H."/>
            <person name="Turgeon B."/>
            <person name="Goodwin S."/>
            <person name="Spatafora J."/>
            <person name="Crous P."/>
            <person name="Grigoriev I."/>
        </authorList>
    </citation>
    <scope>NUCLEOTIDE SEQUENCE</scope>
    <source>
        <strain evidence="3">CBS 121410</strain>
    </source>
</reference>
<dbReference type="EMBL" id="ML978713">
    <property type="protein sequence ID" value="KAF2089924.1"/>
    <property type="molecule type" value="Genomic_DNA"/>
</dbReference>
<feature type="region of interest" description="Disordered" evidence="2">
    <location>
        <begin position="1"/>
        <end position="87"/>
    </location>
</feature>
<feature type="compositionally biased region" description="Basic and acidic residues" evidence="2">
    <location>
        <begin position="561"/>
        <end position="589"/>
    </location>
</feature>
<dbReference type="GO" id="GO:0005737">
    <property type="term" value="C:cytoplasm"/>
    <property type="evidence" value="ECO:0007669"/>
    <property type="project" value="TreeGrafter"/>
</dbReference>
<feature type="region of interest" description="Disordered" evidence="2">
    <location>
        <begin position="325"/>
        <end position="344"/>
    </location>
</feature>
<feature type="compositionally biased region" description="Basic and acidic residues" evidence="2">
    <location>
        <begin position="325"/>
        <end position="334"/>
    </location>
</feature>
<gene>
    <name evidence="3" type="ORF">K490DRAFT_6795</name>
</gene>
<evidence type="ECO:0000256" key="1">
    <source>
        <dbReference type="ARBA" id="ARBA00010402"/>
    </source>
</evidence>
<dbReference type="OrthoDB" id="21471at2759"/>
<evidence type="ECO:0000256" key="2">
    <source>
        <dbReference type="SAM" id="MobiDB-lite"/>
    </source>
</evidence>
<feature type="compositionally biased region" description="Basic and acidic residues" evidence="2">
    <location>
        <begin position="663"/>
        <end position="673"/>
    </location>
</feature>
<feature type="compositionally biased region" description="Polar residues" evidence="2">
    <location>
        <begin position="205"/>
        <end position="215"/>
    </location>
</feature>
<feature type="compositionally biased region" description="Basic and acidic residues" evidence="2">
    <location>
        <begin position="68"/>
        <end position="87"/>
    </location>
</feature>
<feature type="compositionally biased region" description="Polar residues" evidence="2">
    <location>
        <begin position="25"/>
        <end position="45"/>
    </location>
</feature>
<evidence type="ECO:0000313" key="4">
    <source>
        <dbReference type="Proteomes" id="UP000799776"/>
    </source>
</evidence>
<proteinExistence type="inferred from homology"/>
<feature type="compositionally biased region" description="Low complexity" evidence="2">
    <location>
        <begin position="706"/>
        <end position="717"/>
    </location>
</feature>
<feature type="region of interest" description="Disordered" evidence="2">
    <location>
        <begin position="478"/>
        <end position="546"/>
    </location>
</feature>
<dbReference type="InterPro" id="IPR039301">
    <property type="entry name" value="Sip5/DA2"/>
</dbReference>
<feature type="compositionally biased region" description="Polar residues" evidence="2">
    <location>
        <begin position="486"/>
        <end position="509"/>
    </location>
</feature>
<feature type="compositionally biased region" description="Polar residues" evidence="2">
    <location>
        <begin position="644"/>
        <end position="662"/>
    </location>
</feature>
<feature type="region of interest" description="Disordered" evidence="2">
    <location>
        <begin position="390"/>
        <end position="421"/>
    </location>
</feature>
<keyword evidence="4" id="KW-1185">Reference proteome</keyword>
<feature type="compositionally biased region" description="Polar residues" evidence="2">
    <location>
        <begin position="390"/>
        <end position="405"/>
    </location>
</feature>
<feature type="region of interest" description="Disordered" evidence="2">
    <location>
        <begin position="205"/>
        <end position="239"/>
    </location>
</feature>
<dbReference type="AlphaFoldDB" id="A0A9P4HY14"/>
<evidence type="ECO:0008006" key="5">
    <source>
        <dbReference type="Google" id="ProtNLM"/>
    </source>
</evidence>
<feature type="region of interest" description="Disordered" evidence="2">
    <location>
        <begin position="559"/>
        <end position="794"/>
    </location>
</feature>
<dbReference type="Proteomes" id="UP000799776">
    <property type="component" value="Unassembled WGS sequence"/>
</dbReference>
<dbReference type="CDD" id="cd24139">
    <property type="entry name" value="SIP5-like"/>
    <property type="match status" value="1"/>
</dbReference>
<feature type="region of interest" description="Disordered" evidence="2">
    <location>
        <begin position="252"/>
        <end position="275"/>
    </location>
</feature>
<organism evidence="3 4">
    <name type="scientific">Saccharata proteae CBS 121410</name>
    <dbReference type="NCBI Taxonomy" id="1314787"/>
    <lineage>
        <taxon>Eukaryota</taxon>
        <taxon>Fungi</taxon>
        <taxon>Dikarya</taxon>
        <taxon>Ascomycota</taxon>
        <taxon>Pezizomycotina</taxon>
        <taxon>Dothideomycetes</taxon>
        <taxon>Dothideomycetes incertae sedis</taxon>
        <taxon>Botryosphaeriales</taxon>
        <taxon>Saccharataceae</taxon>
        <taxon>Saccharata</taxon>
    </lineage>
</organism>
<name>A0A9P4HY14_9PEZI</name>
<evidence type="ECO:0000313" key="3">
    <source>
        <dbReference type="EMBL" id="KAF2089924.1"/>
    </source>
</evidence>
<feature type="compositionally biased region" description="Low complexity" evidence="2">
    <location>
        <begin position="607"/>
        <end position="625"/>
    </location>
</feature>
<feature type="compositionally biased region" description="Low complexity" evidence="2">
    <location>
        <begin position="225"/>
        <end position="239"/>
    </location>
</feature>
<feature type="compositionally biased region" description="Low complexity" evidence="2">
    <location>
        <begin position="11"/>
        <end position="21"/>
    </location>
</feature>
<comment type="caution">
    <text evidence="3">The sequence shown here is derived from an EMBL/GenBank/DDBJ whole genome shotgun (WGS) entry which is preliminary data.</text>
</comment>
<dbReference type="PANTHER" id="PTHR31315:SF1">
    <property type="entry name" value="PROTEIN SIP5"/>
    <property type="match status" value="1"/>
</dbReference>